<dbReference type="AlphaFoldDB" id="A0A2P6N4L1"/>
<evidence type="ECO:0000256" key="1">
    <source>
        <dbReference type="SAM" id="MobiDB-lite"/>
    </source>
</evidence>
<feature type="compositionally biased region" description="Polar residues" evidence="1">
    <location>
        <begin position="1"/>
        <end position="22"/>
    </location>
</feature>
<name>A0A2P6N4L1_9EUKA</name>
<keyword evidence="3" id="KW-1185">Reference proteome</keyword>
<sequence length="64" mass="7199">MHEELSQNAHRNWIGTQRVNNTSSSSLPSQISQAVTYGIVVFSSLSVSLTFPELRWRGKSFETT</sequence>
<protein>
    <submittedName>
        <fullName evidence="2">Uncharacterized protein</fullName>
    </submittedName>
</protein>
<feature type="region of interest" description="Disordered" evidence="1">
    <location>
        <begin position="1"/>
        <end position="25"/>
    </location>
</feature>
<evidence type="ECO:0000313" key="2">
    <source>
        <dbReference type="EMBL" id="PRP78871.1"/>
    </source>
</evidence>
<dbReference type="InParanoid" id="A0A2P6N4L1"/>
<dbReference type="Proteomes" id="UP000241769">
    <property type="component" value="Unassembled WGS sequence"/>
</dbReference>
<reference evidence="2 3" key="1">
    <citation type="journal article" date="2018" name="Genome Biol. Evol.">
        <title>Multiple Roots of Fruiting Body Formation in Amoebozoa.</title>
        <authorList>
            <person name="Hillmann F."/>
            <person name="Forbes G."/>
            <person name="Novohradska S."/>
            <person name="Ferling I."/>
            <person name="Riege K."/>
            <person name="Groth M."/>
            <person name="Westermann M."/>
            <person name="Marz M."/>
            <person name="Spaller T."/>
            <person name="Winckler T."/>
            <person name="Schaap P."/>
            <person name="Glockner G."/>
        </authorList>
    </citation>
    <scope>NUCLEOTIDE SEQUENCE [LARGE SCALE GENOMIC DNA]</scope>
    <source>
        <strain evidence="2 3">Jena</strain>
    </source>
</reference>
<accession>A0A2P6N4L1</accession>
<dbReference type="EMBL" id="MDYQ01000207">
    <property type="protein sequence ID" value="PRP78871.1"/>
    <property type="molecule type" value="Genomic_DNA"/>
</dbReference>
<proteinExistence type="predicted"/>
<evidence type="ECO:0000313" key="3">
    <source>
        <dbReference type="Proteomes" id="UP000241769"/>
    </source>
</evidence>
<organism evidence="2 3">
    <name type="scientific">Planoprotostelium fungivorum</name>
    <dbReference type="NCBI Taxonomy" id="1890364"/>
    <lineage>
        <taxon>Eukaryota</taxon>
        <taxon>Amoebozoa</taxon>
        <taxon>Evosea</taxon>
        <taxon>Variosea</taxon>
        <taxon>Cavosteliida</taxon>
        <taxon>Cavosteliaceae</taxon>
        <taxon>Planoprotostelium</taxon>
    </lineage>
</organism>
<comment type="caution">
    <text evidence="2">The sequence shown here is derived from an EMBL/GenBank/DDBJ whole genome shotgun (WGS) entry which is preliminary data.</text>
</comment>
<gene>
    <name evidence="2" type="ORF">PROFUN_01044</name>
</gene>